<dbReference type="InterPro" id="IPR036785">
    <property type="entry name" value="YkyA-like_sf"/>
</dbReference>
<name>A0ABW4NQG7_9LACT</name>
<reference evidence="4" key="1">
    <citation type="journal article" date="2019" name="Int. J. Syst. Evol. Microbiol.">
        <title>The Global Catalogue of Microorganisms (GCM) 10K type strain sequencing project: providing services to taxonomists for standard genome sequencing and annotation.</title>
        <authorList>
            <consortium name="The Broad Institute Genomics Platform"/>
            <consortium name="The Broad Institute Genome Sequencing Center for Infectious Disease"/>
            <person name="Wu L."/>
            <person name="Ma J."/>
        </authorList>
    </citation>
    <scope>NUCLEOTIDE SEQUENCE [LARGE SCALE GENOMIC DNA]</scope>
    <source>
        <strain evidence="4">KCTC 42143</strain>
    </source>
</reference>
<dbReference type="SUPFAM" id="SSF140423">
    <property type="entry name" value="MW0975(SA0943)-like"/>
    <property type="match status" value="1"/>
</dbReference>
<protein>
    <submittedName>
        <fullName evidence="3">YkyA family protein</fullName>
    </submittedName>
</protein>
<proteinExistence type="predicted"/>
<gene>
    <name evidence="3" type="ORF">ACFSBK_11245</name>
</gene>
<feature type="chain" id="PRO_5046322644" evidence="2">
    <location>
        <begin position="22"/>
        <end position="213"/>
    </location>
</feature>
<sequence>MKKRSKTVYALATSLFLAGCANDGIADATKSIEAIEPEEKTVLTELNAITEQEKALQKMFEDSLAEDNSSSQFSDGSSPVFENIEARTTSLTTIKEANSEIETIQKDLSENDGDKVPKEQIDALTKEMGTLTDSLDTYSTQYEKSLSEEEEYFKSLAAEDATYETLTDGITKLNEQDAKTKELLQQLNEQFKALDKQRNEAEKAVQSVNDSSK</sequence>
<keyword evidence="4" id="KW-1185">Reference proteome</keyword>
<keyword evidence="1" id="KW-0175">Coiled coil</keyword>
<comment type="caution">
    <text evidence="3">The sequence shown here is derived from an EMBL/GenBank/DDBJ whole genome shotgun (WGS) entry which is preliminary data.</text>
</comment>
<keyword evidence="2" id="KW-0732">Signal</keyword>
<evidence type="ECO:0000256" key="2">
    <source>
        <dbReference type="SAM" id="SignalP"/>
    </source>
</evidence>
<feature type="signal peptide" evidence="2">
    <location>
        <begin position="1"/>
        <end position="21"/>
    </location>
</feature>
<dbReference type="Pfam" id="PF10368">
    <property type="entry name" value="YkyA"/>
    <property type="match status" value="1"/>
</dbReference>
<dbReference type="Proteomes" id="UP001597285">
    <property type="component" value="Unassembled WGS sequence"/>
</dbReference>
<evidence type="ECO:0000313" key="3">
    <source>
        <dbReference type="EMBL" id="MFD1800423.1"/>
    </source>
</evidence>
<dbReference type="PROSITE" id="PS51257">
    <property type="entry name" value="PROKAR_LIPOPROTEIN"/>
    <property type="match status" value="1"/>
</dbReference>
<evidence type="ECO:0000313" key="4">
    <source>
        <dbReference type="Proteomes" id="UP001597285"/>
    </source>
</evidence>
<evidence type="ECO:0000256" key="1">
    <source>
        <dbReference type="SAM" id="Coils"/>
    </source>
</evidence>
<organism evidence="3 4">
    <name type="scientific">Carnobacterium antarcticum</name>
    <dbReference type="NCBI Taxonomy" id="2126436"/>
    <lineage>
        <taxon>Bacteria</taxon>
        <taxon>Bacillati</taxon>
        <taxon>Bacillota</taxon>
        <taxon>Bacilli</taxon>
        <taxon>Lactobacillales</taxon>
        <taxon>Carnobacteriaceae</taxon>
        <taxon>Carnobacterium</taxon>
    </lineage>
</organism>
<feature type="coiled-coil region" evidence="1">
    <location>
        <begin position="170"/>
        <end position="211"/>
    </location>
</feature>
<dbReference type="Gene3D" id="1.20.120.570">
    <property type="entry name" value="YkyA-like"/>
    <property type="match status" value="1"/>
</dbReference>
<dbReference type="InterPro" id="IPR019454">
    <property type="entry name" value="Lipoprot_YkyA-like"/>
</dbReference>
<accession>A0ABW4NQG7</accession>
<dbReference type="EMBL" id="JBHUFF010000020">
    <property type="protein sequence ID" value="MFD1800423.1"/>
    <property type="molecule type" value="Genomic_DNA"/>
</dbReference>
<dbReference type="RefSeq" id="WP_058918574.1">
    <property type="nucleotide sequence ID" value="NZ_JBHSQC010000008.1"/>
</dbReference>